<dbReference type="PANTHER" id="PTHR37171:SF1">
    <property type="entry name" value="SERINE_THREONINE-PROTEIN KINASE YRZF-RELATED"/>
    <property type="match status" value="1"/>
</dbReference>
<accession>A0AAW1S6Y5</accession>
<dbReference type="EMBL" id="JALJOS010000003">
    <property type="protein sequence ID" value="KAK9841580.1"/>
    <property type="molecule type" value="Genomic_DNA"/>
</dbReference>
<sequence length="523" mass="57238">MTTPEKLDDEAQQLEDEADGLGNEAVKLEMHQHQLSARAKLQEAETLRSRAKLKRAEALALRSQMSGLVHDWSVKCNLETRLTCHRRPAPIAQVFGTSLHPEAVQREEQIYPCISMGINEAANCALEVLEVPARYVTASGSGRTEAALRAVVYRGEEEGTGVPEEVKLDNQVHFPHDLHYVDAARQGGKNFNAVMQSIAQTFMYMVEEEAMYGILNTKTKYIFLKRDPDIASGRVYISKTFDGEKKPVGPILVWIAAMAADQAPLPRGDNLPTPLEKRWVTTRAPDSDSDGEGDVGSGPGPSSPPQDADGGSSRARAGPSSNTRQASKRACRSTAGGSSKKQRVLPHIEHELLEIGRTCYHGHRFLLREGKCCGQDALFKVFDFFKRPEALATLEEEAGIYERMTTIQGAYVPRILQVGLSYGGGMGFMAMSAEGPSLTGGCSPLEHDQAKKALQQVHACGVLHGDVNASKIIRAIPRADGFTRQNGILVVDFVESIYLPCLRWEAKAEEVMLLDQALSPSQD</sequence>
<dbReference type="InterPro" id="IPR052396">
    <property type="entry name" value="Meiotic_Drive_Suppr_Kinase"/>
</dbReference>
<feature type="compositionally biased region" description="Low complexity" evidence="1">
    <location>
        <begin position="305"/>
        <end position="318"/>
    </location>
</feature>
<evidence type="ECO:0000313" key="2">
    <source>
        <dbReference type="EMBL" id="KAK9841580.1"/>
    </source>
</evidence>
<feature type="region of interest" description="Disordered" evidence="1">
    <location>
        <begin position="1"/>
        <end position="20"/>
    </location>
</feature>
<reference evidence="2 3" key="1">
    <citation type="journal article" date="2024" name="Nat. Commun.">
        <title>Phylogenomics reveals the evolutionary origins of lichenization in chlorophyte algae.</title>
        <authorList>
            <person name="Puginier C."/>
            <person name="Libourel C."/>
            <person name="Otte J."/>
            <person name="Skaloud P."/>
            <person name="Haon M."/>
            <person name="Grisel S."/>
            <person name="Petersen M."/>
            <person name="Berrin J.G."/>
            <person name="Delaux P.M."/>
            <person name="Dal Grande F."/>
            <person name="Keller J."/>
        </authorList>
    </citation>
    <scope>NUCLEOTIDE SEQUENCE [LARGE SCALE GENOMIC DNA]</scope>
    <source>
        <strain evidence="2 3">SAG 2145</strain>
    </source>
</reference>
<dbReference type="AlphaFoldDB" id="A0AAW1S6Y5"/>
<dbReference type="Proteomes" id="UP001438707">
    <property type="component" value="Unassembled WGS sequence"/>
</dbReference>
<keyword evidence="3" id="KW-1185">Reference proteome</keyword>
<dbReference type="PANTHER" id="PTHR37171">
    <property type="entry name" value="SERINE/THREONINE-PROTEIN KINASE YRZF-RELATED"/>
    <property type="match status" value="1"/>
</dbReference>
<protein>
    <recommendedName>
        <fullName evidence="4">Protein kinase domain-containing protein</fullName>
    </recommendedName>
</protein>
<feature type="compositionally biased region" description="Acidic residues" evidence="1">
    <location>
        <begin position="7"/>
        <end position="19"/>
    </location>
</feature>
<evidence type="ECO:0000313" key="3">
    <source>
        <dbReference type="Proteomes" id="UP001438707"/>
    </source>
</evidence>
<organism evidence="2 3">
    <name type="scientific">Apatococcus lobatus</name>
    <dbReference type="NCBI Taxonomy" id="904363"/>
    <lineage>
        <taxon>Eukaryota</taxon>
        <taxon>Viridiplantae</taxon>
        <taxon>Chlorophyta</taxon>
        <taxon>core chlorophytes</taxon>
        <taxon>Trebouxiophyceae</taxon>
        <taxon>Chlorellales</taxon>
        <taxon>Chlorellaceae</taxon>
        <taxon>Apatococcus</taxon>
    </lineage>
</organism>
<feature type="region of interest" description="Disordered" evidence="1">
    <location>
        <begin position="282"/>
        <end position="343"/>
    </location>
</feature>
<comment type="caution">
    <text evidence="2">The sequence shown here is derived from an EMBL/GenBank/DDBJ whole genome shotgun (WGS) entry which is preliminary data.</text>
</comment>
<evidence type="ECO:0008006" key="4">
    <source>
        <dbReference type="Google" id="ProtNLM"/>
    </source>
</evidence>
<name>A0AAW1S6Y5_9CHLO</name>
<evidence type="ECO:0000256" key="1">
    <source>
        <dbReference type="SAM" id="MobiDB-lite"/>
    </source>
</evidence>
<gene>
    <name evidence="2" type="ORF">WJX74_008255</name>
</gene>
<proteinExistence type="predicted"/>